<dbReference type="InterPro" id="IPR009291">
    <property type="entry name" value="Vps62"/>
</dbReference>
<dbReference type="Pfam" id="PF06101">
    <property type="entry name" value="Vps62"/>
    <property type="match status" value="1"/>
</dbReference>
<organism evidence="1 2">
    <name type="scientific">Phialocephala subalpina</name>
    <dbReference type="NCBI Taxonomy" id="576137"/>
    <lineage>
        <taxon>Eukaryota</taxon>
        <taxon>Fungi</taxon>
        <taxon>Dikarya</taxon>
        <taxon>Ascomycota</taxon>
        <taxon>Pezizomycotina</taxon>
        <taxon>Leotiomycetes</taxon>
        <taxon>Helotiales</taxon>
        <taxon>Mollisiaceae</taxon>
        <taxon>Phialocephala</taxon>
        <taxon>Phialocephala fortinii species complex</taxon>
    </lineage>
</organism>
<dbReference type="PANTHER" id="PTHR48173">
    <property type="entry name" value="GNK2-HOMOLOGOUS DOMAIN-CONTAINING PROTEIN"/>
    <property type="match status" value="1"/>
</dbReference>
<keyword evidence="2" id="KW-1185">Reference proteome</keyword>
<accession>A0A1L7X1G9</accession>
<dbReference type="AlphaFoldDB" id="A0A1L7X1G9"/>
<protein>
    <submittedName>
        <fullName evidence="1">Uncharacterized protein</fullName>
    </submittedName>
</protein>
<evidence type="ECO:0000313" key="2">
    <source>
        <dbReference type="Proteomes" id="UP000184330"/>
    </source>
</evidence>
<name>A0A1L7X1G9_9HELO</name>
<dbReference type="Proteomes" id="UP000184330">
    <property type="component" value="Unassembled WGS sequence"/>
</dbReference>
<sequence length="341" mass="37580">MAQPLTRSDIEAAIAKYGPVLQLHPEEQYLNCSVEWMLSHSTLIDSKDKTKNIVHPRGDQLPQAPKQGTRYYLQVEDSAKPGNFSTAKAYVNAFWQKGMTYTDLQFWFFSAYNGHGTARFASLVNGKIEHQADVNVAPLGEHWADWEYAAVRIDNASKEMIGVMLSEHGGNNFFDKTAVAKQFRMVNGTHPVVYSSLNGHANFPGVGPNFSQHHQVLGKPAGLDFNILNTTADGGLQLDCSVKYEVVAAEWLKGTPEANVIPAWVGYPYRWGPEGTTIHMKVKTLSDFIKAALGQPPDVFEVLVLDDPITLLAAELLHVFVKADINGASAPATQAPWTGHY</sequence>
<evidence type="ECO:0000313" key="1">
    <source>
        <dbReference type="EMBL" id="CZR58853.1"/>
    </source>
</evidence>
<reference evidence="1 2" key="1">
    <citation type="submission" date="2016-03" db="EMBL/GenBank/DDBJ databases">
        <authorList>
            <person name="Ploux O."/>
        </authorList>
    </citation>
    <scope>NUCLEOTIDE SEQUENCE [LARGE SCALE GENOMIC DNA]</scope>
    <source>
        <strain evidence="1 2">UAMH 11012</strain>
    </source>
</reference>
<proteinExistence type="predicted"/>
<dbReference type="PANTHER" id="PTHR48173:SF2">
    <property type="entry name" value="VACUOLAR PROTEIN SORTING-ASSOCIATED PROTEIN 62"/>
    <property type="match status" value="1"/>
</dbReference>
<gene>
    <name evidence="1" type="ORF">PAC_08745</name>
</gene>
<dbReference type="OrthoDB" id="188042at2759"/>
<dbReference type="EMBL" id="FJOG01000012">
    <property type="protein sequence ID" value="CZR58853.1"/>
    <property type="molecule type" value="Genomic_DNA"/>
</dbReference>